<protein>
    <submittedName>
        <fullName evidence="2">Uncharacterized protein</fullName>
    </submittedName>
</protein>
<evidence type="ECO:0000313" key="3">
    <source>
        <dbReference type="Proteomes" id="UP000187455"/>
    </source>
</evidence>
<feature type="compositionally biased region" description="Basic and acidic residues" evidence="1">
    <location>
        <begin position="78"/>
        <end position="90"/>
    </location>
</feature>
<feature type="region of interest" description="Disordered" evidence="1">
    <location>
        <begin position="69"/>
        <end position="131"/>
    </location>
</feature>
<organism evidence="2 3">
    <name type="scientific">Smittium mucronatum</name>
    <dbReference type="NCBI Taxonomy" id="133383"/>
    <lineage>
        <taxon>Eukaryota</taxon>
        <taxon>Fungi</taxon>
        <taxon>Fungi incertae sedis</taxon>
        <taxon>Zoopagomycota</taxon>
        <taxon>Kickxellomycotina</taxon>
        <taxon>Harpellomycetes</taxon>
        <taxon>Harpellales</taxon>
        <taxon>Legeriomycetaceae</taxon>
        <taxon>Smittium</taxon>
    </lineage>
</organism>
<evidence type="ECO:0000313" key="2">
    <source>
        <dbReference type="EMBL" id="OLY78192.1"/>
    </source>
</evidence>
<evidence type="ECO:0000256" key="1">
    <source>
        <dbReference type="SAM" id="MobiDB-lite"/>
    </source>
</evidence>
<reference evidence="2 3" key="1">
    <citation type="journal article" date="2016" name="Mol. Biol. Evol.">
        <title>Genome-Wide Survey of Gut Fungi (Harpellales) Reveals the First Horizontally Transferred Ubiquitin Gene from a Mosquito Host.</title>
        <authorList>
            <person name="Wang Y."/>
            <person name="White M.M."/>
            <person name="Kvist S."/>
            <person name="Moncalvo J.M."/>
        </authorList>
    </citation>
    <scope>NUCLEOTIDE SEQUENCE [LARGE SCALE GENOMIC DNA]</scope>
    <source>
        <strain evidence="2 3">ALG-7-W6</strain>
    </source>
</reference>
<dbReference type="Proteomes" id="UP000187455">
    <property type="component" value="Unassembled WGS sequence"/>
</dbReference>
<comment type="caution">
    <text evidence="2">The sequence shown here is derived from an EMBL/GenBank/DDBJ whole genome shotgun (WGS) entry which is preliminary data.</text>
</comment>
<keyword evidence="3" id="KW-1185">Reference proteome</keyword>
<dbReference type="EMBL" id="LSSL01007025">
    <property type="protein sequence ID" value="OLY78192.1"/>
    <property type="molecule type" value="Genomic_DNA"/>
</dbReference>
<accession>A0A1R0GMT1</accession>
<gene>
    <name evidence="2" type="ORF">AYI68_g7763</name>
</gene>
<sequence>MNTFIGRRPQDGTICVPKNQFDELHSATAEISSLNRGEEVGYHSTPDPDGACPIHTTDRLILSKILERSSTEVTPSEFQEKAYEKSEIHPNEGSIRAAGKESHRGSTATDFGSDKSQSECGGTEFQDGNPGFHLKNVQTKGLHNVARPAERFNSHYFLH</sequence>
<dbReference type="AlphaFoldDB" id="A0A1R0GMT1"/>
<proteinExistence type="predicted"/>
<name>A0A1R0GMT1_9FUNG</name>